<protein>
    <submittedName>
        <fullName evidence="1">Uncharacterized protein</fullName>
    </submittedName>
</protein>
<reference evidence="1" key="1">
    <citation type="submission" date="2014-09" db="EMBL/GenBank/DDBJ databases">
        <authorList>
            <person name="Magalhaes I.L.F."/>
            <person name="Oliveira U."/>
            <person name="Santos F.R."/>
            <person name="Vidigal T.H.D.A."/>
            <person name="Brescovit A.D."/>
            <person name="Santos A.J."/>
        </authorList>
    </citation>
    <scope>NUCLEOTIDE SEQUENCE</scope>
    <source>
        <tissue evidence="1">Shoot tissue taken approximately 20 cm above the soil surface</tissue>
    </source>
</reference>
<sequence length="14" mass="1346">MTPAAASASDSQPL</sequence>
<dbReference type="EMBL" id="GBRH01239336">
    <property type="protein sequence ID" value="JAD58559.1"/>
    <property type="molecule type" value="Transcribed_RNA"/>
</dbReference>
<organism evidence="1">
    <name type="scientific">Arundo donax</name>
    <name type="common">Giant reed</name>
    <name type="synonym">Donax arundinaceus</name>
    <dbReference type="NCBI Taxonomy" id="35708"/>
    <lineage>
        <taxon>Eukaryota</taxon>
        <taxon>Viridiplantae</taxon>
        <taxon>Streptophyta</taxon>
        <taxon>Embryophyta</taxon>
        <taxon>Tracheophyta</taxon>
        <taxon>Spermatophyta</taxon>
        <taxon>Magnoliopsida</taxon>
        <taxon>Liliopsida</taxon>
        <taxon>Poales</taxon>
        <taxon>Poaceae</taxon>
        <taxon>PACMAD clade</taxon>
        <taxon>Arundinoideae</taxon>
        <taxon>Arundineae</taxon>
        <taxon>Arundo</taxon>
    </lineage>
</organism>
<accession>A0A0A9B3K2</accession>
<reference evidence="1" key="2">
    <citation type="journal article" date="2015" name="Data Brief">
        <title>Shoot transcriptome of the giant reed, Arundo donax.</title>
        <authorList>
            <person name="Barrero R.A."/>
            <person name="Guerrero F.D."/>
            <person name="Moolhuijzen P."/>
            <person name="Goolsby J.A."/>
            <person name="Tidwell J."/>
            <person name="Bellgard S.E."/>
            <person name="Bellgard M.I."/>
        </authorList>
    </citation>
    <scope>NUCLEOTIDE SEQUENCE</scope>
    <source>
        <tissue evidence="1">Shoot tissue taken approximately 20 cm above the soil surface</tissue>
    </source>
</reference>
<proteinExistence type="predicted"/>
<evidence type="ECO:0000313" key="1">
    <source>
        <dbReference type="EMBL" id="JAD58559.1"/>
    </source>
</evidence>
<name>A0A0A9B3K2_ARUDO</name>